<feature type="compositionally biased region" description="Basic and acidic residues" evidence="1">
    <location>
        <begin position="456"/>
        <end position="499"/>
    </location>
</feature>
<gene>
    <name evidence="4" type="ORF">KRR39_02795</name>
</gene>
<organism evidence="4 5">
    <name type="scientific">Nocardioides panacis</name>
    <dbReference type="NCBI Taxonomy" id="2849501"/>
    <lineage>
        <taxon>Bacteria</taxon>
        <taxon>Bacillati</taxon>
        <taxon>Actinomycetota</taxon>
        <taxon>Actinomycetes</taxon>
        <taxon>Propionibacteriales</taxon>
        <taxon>Nocardioidaceae</taxon>
        <taxon>Nocardioides</taxon>
    </lineage>
</organism>
<sequence>MVVTLVLVAAVLAPASVVARWAHDEVADTDRYVETVAPLAHDPAVQKAVADRVTAELFARIDVKAVTDEAVAALSAQGLPPRVAVGLNALSAPLASGIQSFVHDQITKLVQSDVFAAAWVQANREAHAQMVAVLSGEGTDTVNVKGDTVSINLAAIIDVVKKRLSDRGFTLAERIPTVNAQFTIFQSADLTKAQTVFRLLNTLARWLPVLALLLLALAVYVARRRRQTLIWSAVAVAASMLVLGAALNIFRPVYLNAIDPRVLPTPAAAAIYDQLVGFIRLNLRAVLVVALAVAAGAWVTGPAGATTRTALSRGVGWLRGGAEHAGLDTGPFGAAVYRWRPALRGVIVGVAVLVYLLQAHPTGGVGPHPARGHRGGAVRGGVPGPPARGGGAVRCAWRAGRPGGRVRVRSSHLQQLGQPVVQRDTRGGGVGQRPEVVAERPQPEAVELVADAPQHQADRPQGHDQHDPDPQRQLAAERPREHPADQHGEHGPDQCRGPHEGPGAHPVPRR</sequence>
<protein>
    <recommendedName>
        <fullName evidence="6">Integral membrane protein</fullName>
    </recommendedName>
</protein>
<feature type="region of interest" description="Disordered" evidence="1">
    <location>
        <begin position="408"/>
        <end position="510"/>
    </location>
</feature>
<name>A0A975Y0S7_9ACTN</name>
<feature type="region of interest" description="Disordered" evidence="1">
    <location>
        <begin position="364"/>
        <end position="390"/>
    </location>
</feature>
<feature type="compositionally biased region" description="Gly residues" evidence="1">
    <location>
        <begin position="377"/>
        <end position="390"/>
    </location>
</feature>
<dbReference type="AlphaFoldDB" id="A0A975Y0S7"/>
<evidence type="ECO:0008006" key="6">
    <source>
        <dbReference type="Google" id="ProtNLM"/>
    </source>
</evidence>
<evidence type="ECO:0000313" key="5">
    <source>
        <dbReference type="Proteomes" id="UP000683575"/>
    </source>
</evidence>
<reference evidence="4" key="1">
    <citation type="submission" date="2021-06" db="EMBL/GenBank/DDBJ databases">
        <title>Complete genome sequence of Nocardioides sp. G188.</title>
        <authorList>
            <person name="Im W.-T."/>
        </authorList>
    </citation>
    <scope>NUCLEOTIDE SEQUENCE</scope>
    <source>
        <strain evidence="4">G188</strain>
    </source>
</reference>
<keyword evidence="2" id="KW-1133">Transmembrane helix</keyword>
<evidence type="ECO:0000256" key="1">
    <source>
        <dbReference type="SAM" id="MobiDB-lite"/>
    </source>
</evidence>
<keyword evidence="3" id="KW-0732">Signal</keyword>
<feature type="signal peptide" evidence="3">
    <location>
        <begin position="1"/>
        <end position="19"/>
    </location>
</feature>
<accession>A0A975Y0S7</accession>
<keyword evidence="5" id="KW-1185">Reference proteome</keyword>
<dbReference type="EMBL" id="CP077062">
    <property type="protein sequence ID" value="QWZ08798.1"/>
    <property type="molecule type" value="Genomic_DNA"/>
</dbReference>
<evidence type="ECO:0000313" key="4">
    <source>
        <dbReference type="EMBL" id="QWZ08798.1"/>
    </source>
</evidence>
<feature type="transmembrane region" description="Helical" evidence="2">
    <location>
        <begin position="203"/>
        <end position="222"/>
    </location>
</feature>
<dbReference type="KEGG" id="nps:KRR39_02795"/>
<evidence type="ECO:0000256" key="2">
    <source>
        <dbReference type="SAM" id="Phobius"/>
    </source>
</evidence>
<dbReference type="RefSeq" id="WP_216940584.1">
    <property type="nucleotide sequence ID" value="NZ_CP077062.1"/>
</dbReference>
<keyword evidence="2" id="KW-0812">Transmembrane</keyword>
<proteinExistence type="predicted"/>
<dbReference type="Proteomes" id="UP000683575">
    <property type="component" value="Chromosome"/>
</dbReference>
<evidence type="ECO:0000256" key="3">
    <source>
        <dbReference type="SAM" id="SignalP"/>
    </source>
</evidence>
<feature type="transmembrane region" description="Helical" evidence="2">
    <location>
        <begin position="285"/>
        <end position="305"/>
    </location>
</feature>
<keyword evidence="2" id="KW-0472">Membrane</keyword>
<feature type="chain" id="PRO_5038756663" description="Integral membrane protein" evidence="3">
    <location>
        <begin position="20"/>
        <end position="510"/>
    </location>
</feature>
<feature type="transmembrane region" description="Helical" evidence="2">
    <location>
        <begin position="229"/>
        <end position="250"/>
    </location>
</feature>